<dbReference type="PANTHER" id="PTHR33303:SF2">
    <property type="entry name" value="COA-BINDING DOMAIN-CONTAINING PROTEIN"/>
    <property type="match status" value="1"/>
</dbReference>
<feature type="domain" description="CoA-binding" evidence="1">
    <location>
        <begin position="15"/>
        <end position="114"/>
    </location>
</feature>
<reference evidence="3" key="1">
    <citation type="submission" date="2013-08" db="EMBL/GenBank/DDBJ databases">
        <title>Intrasporangium oryzae NRRL B-24470.</title>
        <authorList>
            <person name="Liu H."/>
            <person name="Wang G."/>
        </authorList>
    </citation>
    <scope>NUCLEOTIDE SEQUENCE [LARGE SCALE GENOMIC DNA]</scope>
    <source>
        <strain evidence="3">Q5-1</strain>
    </source>
</reference>
<dbReference type="SMART" id="SM00881">
    <property type="entry name" value="CoA_binding"/>
    <property type="match status" value="1"/>
</dbReference>
<dbReference type="OrthoDB" id="9804695at2"/>
<dbReference type="Pfam" id="PF13380">
    <property type="entry name" value="CoA_binding_2"/>
    <property type="match status" value="1"/>
</dbReference>
<dbReference type="AlphaFoldDB" id="W9GN81"/>
<dbReference type="RefSeq" id="WP_034713015.1">
    <property type="nucleotide sequence ID" value="NZ_AWQS01000009.1"/>
</dbReference>
<dbReference type="SUPFAM" id="SSF51735">
    <property type="entry name" value="NAD(P)-binding Rossmann-fold domains"/>
    <property type="match status" value="1"/>
</dbReference>
<proteinExistence type="predicted"/>
<name>W9GN81_9MICO</name>
<protein>
    <submittedName>
        <fullName evidence="2">CoA-binding protein</fullName>
    </submittedName>
</protein>
<dbReference type="InterPro" id="IPR003781">
    <property type="entry name" value="CoA-bd"/>
</dbReference>
<accession>W9GN81</accession>
<evidence type="ECO:0000259" key="1">
    <source>
        <dbReference type="SMART" id="SM00881"/>
    </source>
</evidence>
<gene>
    <name evidence="2" type="ORF">N864_06555</name>
</gene>
<evidence type="ECO:0000313" key="3">
    <source>
        <dbReference type="Proteomes" id="UP000019494"/>
    </source>
</evidence>
<dbReference type="Proteomes" id="UP000019494">
    <property type="component" value="Unassembled WGS sequence"/>
</dbReference>
<dbReference type="Gene3D" id="3.40.50.720">
    <property type="entry name" value="NAD(P)-binding Rossmann-like Domain"/>
    <property type="match status" value="1"/>
</dbReference>
<dbReference type="PANTHER" id="PTHR33303">
    <property type="entry name" value="CYTOPLASMIC PROTEIN-RELATED"/>
    <property type="match status" value="1"/>
</dbReference>
<organism evidence="2 3">
    <name type="scientific">Intrasporangium chromatireducens Q5-1</name>
    <dbReference type="NCBI Taxonomy" id="584657"/>
    <lineage>
        <taxon>Bacteria</taxon>
        <taxon>Bacillati</taxon>
        <taxon>Actinomycetota</taxon>
        <taxon>Actinomycetes</taxon>
        <taxon>Micrococcales</taxon>
        <taxon>Intrasporangiaceae</taxon>
        <taxon>Intrasporangium</taxon>
    </lineage>
</organism>
<comment type="caution">
    <text evidence="2">The sequence shown here is derived from an EMBL/GenBank/DDBJ whole genome shotgun (WGS) entry which is preliminary data.</text>
</comment>
<keyword evidence="3" id="KW-1185">Reference proteome</keyword>
<evidence type="ECO:0000313" key="2">
    <source>
        <dbReference type="EMBL" id="EWT07560.1"/>
    </source>
</evidence>
<dbReference type="InterPro" id="IPR036291">
    <property type="entry name" value="NAD(P)-bd_dom_sf"/>
</dbReference>
<dbReference type="PATRIC" id="fig|584657.3.peg.493"/>
<dbReference type="EMBL" id="AWQS01000009">
    <property type="protein sequence ID" value="EWT07560.1"/>
    <property type="molecule type" value="Genomic_DNA"/>
</dbReference>
<sequence length="154" mass="16364">MTAHRNDPAVIRDLLTTPATWAVVGLGDNPERTAFGVSKWLQLELGMQLIPIHPKALPVHGAQAYASLADIPAGTKVNVVDYFVNSEHVAPLVDEAIDQKGRLGIESLWLQLGVIDEDAAARAEAAGLHVVMDTCPKIEFPRLIPGDGSAAVTG</sequence>